<keyword evidence="10 18" id="KW-1278">Translocase</keyword>
<evidence type="ECO:0000313" key="20">
    <source>
        <dbReference type="EMBL" id="QXX99489.1"/>
    </source>
</evidence>
<feature type="transmembrane region" description="Helical" evidence="18">
    <location>
        <begin position="12"/>
        <end position="41"/>
    </location>
</feature>
<dbReference type="AlphaFoldDB" id="A0A8F8AGY6"/>
<dbReference type="Pfam" id="PF00361">
    <property type="entry name" value="Proton_antipo_M"/>
    <property type="match status" value="1"/>
</dbReference>
<gene>
    <name evidence="20" type="primary">ND2</name>
</gene>
<keyword evidence="9 18" id="KW-0999">Mitochondrion inner membrane</keyword>
<dbReference type="PANTHER" id="PTHR46552">
    <property type="entry name" value="NADH-UBIQUINONE OXIDOREDUCTASE CHAIN 2"/>
    <property type="match status" value="1"/>
</dbReference>
<keyword evidence="6" id="KW-0813">Transport</keyword>
<keyword evidence="14 18" id="KW-0830">Ubiquinone</keyword>
<evidence type="ECO:0000256" key="12">
    <source>
        <dbReference type="ARBA" id="ARBA00022989"/>
    </source>
</evidence>
<feature type="transmembrane region" description="Helical" evidence="18">
    <location>
        <begin position="140"/>
        <end position="159"/>
    </location>
</feature>
<evidence type="ECO:0000256" key="7">
    <source>
        <dbReference type="ARBA" id="ARBA00022660"/>
    </source>
</evidence>
<evidence type="ECO:0000256" key="4">
    <source>
        <dbReference type="ARBA" id="ARBA00012944"/>
    </source>
</evidence>
<feature type="transmembrane region" description="Helical" evidence="18">
    <location>
        <begin position="227"/>
        <end position="247"/>
    </location>
</feature>
<dbReference type="InterPro" id="IPR003917">
    <property type="entry name" value="NADH_UbQ_OxRdtase_chain2"/>
</dbReference>
<comment type="subcellular location">
    <subcellularLocation>
        <location evidence="2 18">Mitochondrion inner membrane</location>
        <topology evidence="2 18">Multi-pass membrane protein</topology>
    </subcellularLocation>
</comment>
<protein>
    <recommendedName>
        <fullName evidence="5 18">NADH-ubiquinone oxidoreductase chain 2</fullName>
        <ecNumber evidence="4 18">7.1.1.2</ecNumber>
    </recommendedName>
</protein>
<evidence type="ECO:0000256" key="3">
    <source>
        <dbReference type="ARBA" id="ARBA00007012"/>
    </source>
</evidence>
<evidence type="ECO:0000256" key="1">
    <source>
        <dbReference type="ARBA" id="ARBA00003257"/>
    </source>
</evidence>
<evidence type="ECO:0000256" key="15">
    <source>
        <dbReference type="ARBA" id="ARBA00023128"/>
    </source>
</evidence>
<keyword evidence="15 18" id="KW-0496">Mitochondrion</keyword>
<dbReference type="PANTHER" id="PTHR46552:SF1">
    <property type="entry name" value="NADH-UBIQUINONE OXIDOREDUCTASE CHAIN 2"/>
    <property type="match status" value="1"/>
</dbReference>
<keyword evidence="7 18" id="KW-0679">Respiratory chain</keyword>
<dbReference type="GO" id="GO:0005743">
    <property type="term" value="C:mitochondrial inner membrane"/>
    <property type="evidence" value="ECO:0007669"/>
    <property type="project" value="UniProtKB-SubCell"/>
</dbReference>
<comment type="function">
    <text evidence="1">Core subunit of the mitochondrial membrane respiratory chain NADH dehydrogenase (Complex I) that is believed to belong to the minimal assembly required for catalysis. Complex I functions in the transfer of electrons from NADH to the respiratory chain. The immediate electron acceptor for the enzyme is believed to be ubiquinone.</text>
</comment>
<evidence type="ECO:0000256" key="10">
    <source>
        <dbReference type="ARBA" id="ARBA00022967"/>
    </source>
</evidence>
<evidence type="ECO:0000259" key="19">
    <source>
        <dbReference type="Pfam" id="PF00361"/>
    </source>
</evidence>
<evidence type="ECO:0000256" key="13">
    <source>
        <dbReference type="ARBA" id="ARBA00023027"/>
    </source>
</evidence>
<feature type="domain" description="NADH:quinone oxidoreductase/Mrp antiporter transmembrane" evidence="19">
    <location>
        <begin position="24"/>
        <end position="275"/>
    </location>
</feature>
<dbReference type="InterPro" id="IPR001750">
    <property type="entry name" value="ND/Mrp_TM"/>
</dbReference>
<keyword evidence="8 18" id="KW-0812">Transmembrane</keyword>
<dbReference type="EC" id="7.1.1.2" evidence="4 18"/>
<dbReference type="GO" id="GO:0006120">
    <property type="term" value="P:mitochondrial electron transport, NADH to ubiquinone"/>
    <property type="evidence" value="ECO:0007669"/>
    <property type="project" value="InterPro"/>
</dbReference>
<keyword evidence="11 18" id="KW-0249">Electron transport</keyword>
<evidence type="ECO:0000256" key="16">
    <source>
        <dbReference type="ARBA" id="ARBA00023136"/>
    </source>
</evidence>
<comment type="catalytic activity">
    <reaction evidence="17 18">
        <text>a ubiquinone + NADH + 5 H(+)(in) = a ubiquinol + NAD(+) + 4 H(+)(out)</text>
        <dbReference type="Rhea" id="RHEA:29091"/>
        <dbReference type="Rhea" id="RHEA-COMP:9565"/>
        <dbReference type="Rhea" id="RHEA-COMP:9566"/>
        <dbReference type="ChEBI" id="CHEBI:15378"/>
        <dbReference type="ChEBI" id="CHEBI:16389"/>
        <dbReference type="ChEBI" id="CHEBI:17976"/>
        <dbReference type="ChEBI" id="CHEBI:57540"/>
        <dbReference type="ChEBI" id="CHEBI:57945"/>
        <dbReference type="EC" id="7.1.1.2"/>
    </reaction>
</comment>
<name>A0A8F8AGY6_9CRUS</name>
<evidence type="ECO:0000256" key="6">
    <source>
        <dbReference type="ARBA" id="ARBA00022448"/>
    </source>
</evidence>
<dbReference type="PRINTS" id="PR01436">
    <property type="entry name" value="NADHDHGNASE2"/>
</dbReference>
<sequence length="288" mass="33133">MSKFTSSTMYLLMMLSGMTIVLTANSWFNAWVGLEISLMSFIPLTSMKNKEYSSEASMKYFIVQTISSIFILMSMMLMIYSKNIISYIITSSLIFKCGAAPLHFWFPNVVEGLDWYQNFLLMTAQKFSPLILLSLNSEKINIIMLTAIMSSAVGAIGGINELKTNKMLAFSSINHKCWILAAMTINNCLWMMYFFVYCLVLMSVMTLMNYWQISHMSQSSWMPTNSLILIMTTLLSLGGFPPLMGFFPKMLVMFNMMDLKMFYVSLFFIMMSIITLYFYSRLMFSIIL</sequence>
<comment type="similarity">
    <text evidence="3 18">Belongs to the complex I subunit 2 family.</text>
</comment>
<evidence type="ECO:0000256" key="9">
    <source>
        <dbReference type="ARBA" id="ARBA00022792"/>
    </source>
</evidence>
<comment type="function">
    <text evidence="18">Core subunit of the mitochondrial membrane respiratory chain NADH dehydrogenase (Complex I) which catalyzes electron transfer from NADH through the respiratory chain, using ubiquinone as an electron acceptor. Essential for the catalytic activity and assembly of complex I.</text>
</comment>
<feature type="transmembrane region" description="Helical" evidence="18">
    <location>
        <begin position="179"/>
        <end position="207"/>
    </location>
</feature>
<evidence type="ECO:0000256" key="2">
    <source>
        <dbReference type="ARBA" id="ARBA00004448"/>
    </source>
</evidence>
<evidence type="ECO:0000256" key="14">
    <source>
        <dbReference type="ARBA" id="ARBA00023075"/>
    </source>
</evidence>
<dbReference type="EMBL" id="MZ240751">
    <property type="protein sequence ID" value="QXX99489.1"/>
    <property type="molecule type" value="Genomic_DNA"/>
</dbReference>
<feature type="transmembrane region" description="Helical" evidence="18">
    <location>
        <begin position="259"/>
        <end position="279"/>
    </location>
</feature>
<proteinExistence type="inferred from homology"/>
<reference evidence="20" key="1">
    <citation type="submission" date="2021-05" db="EMBL/GenBank/DDBJ databases">
        <title>Mitochondrial complete genome of Dimorphostylis asiatica.</title>
        <authorList>
            <person name="Park J."/>
        </authorList>
    </citation>
    <scope>NUCLEOTIDE SEQUENCE</scope>
</reference>
<keyword evidence="12 18" id="KW-1133">Transmembrane helix</keyword>
<evidence type="ECO:0000256" key="5">
    <source>
        <dbReference type="ARBA" id="ARBA00021008"/>
    </source>
</evidence>
<evidence type="ECO:0000256" key="17">
    <source>
        <dbReference type="ARBA" id="ARBA00049551"/>
    </source>
</evidence>
<dbReference type="InterPro" id="IPR050175">
    <property type="entry name" value="Complex_I_Subunit_2"/>
</dbReference>
<evidence type="ECO:0000256" key="11">
    <source>
        <dbReference type="ARBA" id="ARBA00022982"/>
    </source>
</evidence>
<geneLocation type="mitochondrion" evidence="20"/>
<feature type="transmembrane region" description="Helical" evidence="18">
    <location>
        <begin position="61"/>
        <end position="80"/>
    </location>
</feature>
<feature type="transmembrane region" description="Helical" evidence="18">
    <location>
        <begin position="87"/>
        <end position="106"/>
    </location>
</feature>
<evidence type="ECO:0000256" key="18">
    <source>
        <dbReference type="RuleBase" id="RU003403"/>
    </source>
</evidence>
<keyword evidence="16 18" id="KW-0472">Membrane</keyword>
<accession>A0A8F8AGY6</accession>
<dbReference type="GO" id="GO:0008137">
    <property type="term" value="F:NADH dehydrogenase (ubiquinone) activity"/>
    <property type="evidence" value="ECO:0007669"/>
    <property type="project" value="UniProtKB-EC"/>
</dbReference>
<evidence type="ECO:0000256" key="8">
    <source>
        <dbReference type="ARBA" id="ARBA00022692"/>
    </source>
</evidence>
<keyword evidence="13 18" id="KW-0520">NAD</keyword>
<organism evidence="20">
    <name type="scientific">Dimorphostylis asiatica</name>
    <dbReference type="NCBI Taxonomy" id="2840398"/>
    <lineage>
        <taxon>Eukaryota</taxon>
        <taxon>Metazoa</taxon>
        <taxon>Ecdysozoa</taxon>
        <taxon>Arthropoda</taxon>
        <taxon>Crustacea</taxon>
        <taxon>Multicrustacea</taxon>
        <taxon>Malacostraca</taxon>
        <taxon>Eumalacostraca</taxon>
        <taxon>Peracarida</taxon>
        <taxon>Cumacea</taxon>
        <taxon>Diastylidae</taxon>
        <taxon>Dimorphostylis</taxon>
    </lineage>
</organism>